<dbReference type="GO" id="GO:0008781">
    <property type="term" value="F:N-acylneuraminate cytidylyltransferase activity"/>
    <property type="evidence" value="ECO:0007669"/>
    <property type="project" value="TreeGrafter"/>
</dbReference>
<dbReference type="CDD" id="cd02513">
    <property type="entry name" value="CMP-NeuAc_Synthase"/>
    <property type="match status" value="1"/>
</dbReference>
<evidence type="ECO:0008006" key="3">
    <source>
        <dbReference type="Google" id="ProtNLM"/>
    </source>
</evidence>
<dbReference type="STRING" id="1802319.A2928_00160"/>
<protein>
    <recommendedName>
        <fullName evidence="3">Acylneuraminate cytidylyltransferase</fullName>
    </recommendedName>
</protein>
<accession>A0A1G2N8F3</accession>
<comment type="caution">
    <text evidence="1">The sequence shown here is derived from an EMBL/GenBank/DDBJ whole genome shotgun (WGS) entry which is preliminary data.</text>
</comment>
<dbReference type="InterPro" id="IPR029044">
    <property type="entry name" value="Nucleotide-diphossugar_trans"/>
</dbReference>
<proteinExistence type="predicted"/>
<dbReference type="EMBL" id="MHRX01000047">
    <property type="protein sequence ID" value="OHA32408.1"/>
    <property type="molecule type" value="Genomic_DNA"/>
</dbReference>
<dbReference type="PANTHER" id="PTHR21485">
    <property type="entry name" value="HAD SUPERFAMILY MEMBERS CMAS AND KDSC"/>
    <property type="match status" value="1"/>
</dbReference>
<name>A0A1G2N8F3_9BACT</name>
<dbReference type="Proteomes" id="UP000176221">
    <property type="component" value="Unassembled WGS sequence"/>
</dbReference>
<evidence type="ECO:0000313" key="2">
    <source>
        <dbReference type="Proteomes" id="UP000176221"/>
    </source>
</evidence>
<dbReference type="PANTHER" id="PTHR21485:SF6">
    <property type="entry name" value="N-ACYLNEURAMINATE CYTIDYLYLTRANSFERASE-RELATED"/>
    <property type="match status" value="1"/>
</dbReference>
<dbReference type="SUPFAM" id="SSF53448">
    <property type="entry name" value="Nucleotide-diphospho-sugar transferases"/>
    <property type="match status" value="1"/>
</dbReference>
<dbReference type="InterPro" id="IPR003329">
    <property type="entry name" value="Cytidylyl_trans"/>
</dbReference>
<sequence length="243" mass="27514">MDNSSSRKILAVITARGGSEGIPGKNIKLLGGQPLIAYSIRVAKRSKLITDLIVSTDYEDIADVAREHGAEVPFLRPSEFAADKTPHVPVMQHAIKFMEERRNTIYDFAVILQPTSPFRTREDIDETLSLLIEKKADSAVTLVEVEGGSHPMKMKKLEHSRVMPYCMEEVEGTRRQDLPPVYKRSGAVYAMRRDLIINDARLYGDHIVGHIVPKERSVDIDHPVDWLVAEYKLDELKKQGYEF</sequence>
<organism evidence="1 2">
    <name type="scientific">Candidatus Taylorbacteria bacterium RIFCSPLOWO2_01_FULL_45_15b</name>
    <dbReference type="NCBI Taxonomy" id="1802319"/>
    <lineage>
        <taxon>Bacteria</taxon>
        <taxon>Candidatus Tayloriibacteriota</taxon>
    </lineage>
</organism>
<dbReference type="InterPro" id="IPR050793">
    <property type="entry name" value="CMP-NeuNAc_synthase"/>
</dbReference>
<dbReference type="Gene3D" id="3.90.550.10">
    <property type="entry name" value="Spore Coat Polysaccharide Biosynthesis Protein SpsA, Chain A"/>
    <property type="match status" value="1"/>
</dbReference>
<dbReference type="Pfam" id="PF02348">
    <property type="entry name" value="CTP_transf_3"/>
    <property type="match status" value="1"/>
</dbReference>
<reference evidence="1 2" key="1">
    <citation type="journal article" date="2016" name="Nat. Commun.">
        <title>Thousands of microbial genomes shed light on interconnected biogeochemical processes in an aquifer system.</title>
        <authorList>
            <person name="Anantharaman K."/>
            <person name="Brown C.T."/>
            <person name="Hug L.A."/>
            <person name="Sharon I."/>
            <person name="Castelle C.J."/>
            <person name="Probst A.J."/>
            <person name="Thomas B.C."/>
            <person name="Singh A."/>
            <person name="Wilkins M.J."/>
            <person name="Karaoz U."/>
            <person name="Brodie E.L."/>
            <person name="Williams K.H."/>
            <person name="Hubbard S.S."/>
            <person name="Banfield J.F."/>
        </authorList>
    </citation>
    <scope>NUCLEOTIDE SEQUENCE [LARGE SCALE GENOMIC DNA]</scope>
</reference>
<gene>
    <name evidence="1" type="ORF">A2928_00160</name>
</gene>
<dbReference type="AlphaFoldDB" id="A0A1G2N8F3"/>
<evidence type="ECO:0000313" key="1">
    <source>
        <dbReference type="EMBL" id="OHA32408.1"/>
    </source>
</evidence>